<evidence type="ECO:0000256" key="3">
    <source>
        <dbReference type="ARBA" id="ARBA00022448"/>
    </source>
</evidence>
<evidence type="ECO:0000256" key="8">
    <source>
        <dbReference type="ARBA" id="ARBA00048483"/>
    </source>
</evidence>
<evidence type="ECO:0000259" key="11">
    <source>
        <dbReference type="Pfam" id="PF01794"/>
    </source>
</evidence>
<dbReference type="SUPFAM" id="SSF63380">
    <property type="entry name" value="Riboflavin synthase domain-like"/>
    <property type="match status" value="1"/>
</dbReference>
<dbReference type="SUPFAM" id="SSF52343">
    <property type="entry name" value="Ferredoxin reductase-like, C-terminal NADP-linked domain"/>
    <property type="match status" value="1"/>
</dbReference>
<dbReference type="OrthoDB" id="49456at2759"/>
<comment type="catalytic activity">
    <reaction evidence="8">
        <text>2 a Fe(II)-siderophore + NADP(+) + H(+) = 2 a Fe(III)-siderophore + NADPH</text>
        <dbReference type="Rhea" id="RHEA:28795"/>
        <dbReference type="Rhea" id="RHEA-COMP:11342"/>
        <dbReference type="Rhea" id="RHEA-COMP:11344"/>
        <dbReference type="ChEBI" id="CHEBI:15378"/>
        <dbReference type="ChEBI" id="CHEBI:29033"/>
        <dbReference type="ChEBI" id="CHEBI:29034"/>
        <dbReference type="ChEBI" id="CHEBI:57783"/>
        <dbReference type="ChEBI" id="CHEBI:58349"/>
        <dbReference type="EC" id="1.16.1.9"/>
    </reaction>
</comment>
<proteinExistence type="predicted"/>
<dbReference type="AlphaFoldDB" id="A0A1Z5JEA5"/>
<keyword evidence="4" id="KW-1003">Cell membrane</keyword>
<dbReference type="InterPro" id="IPR051410">
    <property type="entry name" value="Ferric/Cupric_Reductase"/>
</dbReference>
<keyword evidence="3" id="KW-0813">Transport</keyword>
<dbReference type="GO" id="GO:0052851">
    <property type="term" value="F:ferric-chelate reductase (NADPH) activity"/>
    <property type="evidence" value="ECO:0007669"/>
    <property type="project" value="UniProtKB-EC"/>
</dbReference>
<evidence type="ECO:0000256" key="7">
    <source>
        <dbReference type="ARBA" id="ARBA00023136"/>
    </source>
</evidence>
<feature type="domain" description="Ferric oxidoreductase" evidence="11">
    <location>
        <begin position="12"/>
        <end position="57"/>
    </location>
</feature>
<evidence type="ECO:0000313" key="13">
    <source>
        <dbReference type="EMBL" id="GAX12335.1"/>
    </source>
</evidence>
<evidence type="ECO:0000313" key="14">
    <source>
        <dbReference type="Proteomes" id="UP000198406"/>
    </source>
</evidence>
<gene>
    <name evidence="13" type="ORF">FisN_1Hh268</name>
</gene>
<evidence type="ECO:0000256" key="10">
    <source>
        <dbReference type="SAM" id="Phobius"/>
    </source>
</evidence>
<dbReference type="InParanoid" id="A0A1Z5JEA5"/>
<evidence type="ECO:0000256" key="9">
    <source>
        <dbReference type="SAM" id="MobiDB-lite"/>
    </source>
</evidence>
<organism evidence="13 14">
    <name type="scientific">Fistulifera solaris</name>
    <name type="common">Oleaginous diatom</name>
    <dbReference type="NCBI Taxonomy" id="1519565"/>
    <lineage>
        <taxon>Eukaryota</taxon>
        <taxon>Sar</taxon>
        <taxon>Stramenopiles</taxon>
        <taxon>Ochrophyta</taxon>
        <taxon>Bacillariophyta</taxon>
        <taxon>Bacillariophyceae</taxon>
        <taxon>Bacillariophycidae</taxon>
        <taxon>Naviculales</taxon>
        <taxon>Naviculaceae</taxon>
        <taxon>Fistulifera</taxon>
    </lineage>
</organism>
<dbReference type="InterPro" id="IPR013130">
    <property type="entry name" value="Fe3_Rdtase_TM_dom"/>
</dbReference>
<feature type="transmembrane region" description="Helical" evidence="10">
    <location>
        <begin position="444"/>
        <end position="465"/>
    </location>
</feature>
<evidence type="ECO:0000256" key="4">
    <source>
        <dbReference type="ARBA" id="ARBA00022475"/>
    </source>
</evidence>
<feature type="transmembrane region" description="Helical" evidence="10">
    <location>
        <begin position="12"/>
        <end position="30"/>
    </location>
</feature>
<dbReference type="PANTHER" id="PTHR32361">
    <property type="entry name" value="FERRIC/CUPRIC REDUCTASE TRANSMEMBRANE COMPONENT"/>
    <property type="match status" value="1"/>
</dbReference>
<keyword evidence="5 10" id="KW-0812">Transmembrane</keyword>
<dbReference type="Gene3D" id="3.40.50.80">
    <property type="entry name" value="Nucleotide-binding domain of ferredoxin-NADP reductase (FNR) module"/>
    <property type="match status" value="2"/>
</dbReference>
<dbReference type="EMBL" id="BDSP01000050">
    <property type="protein sequence ID" value="GAX12335.1"/>
    <property type="molecule type" value="Genomic_DNA"/>
</dbReference>
<dbReference type="GO" id="GO:0015677">
    <property type="term" value="P:copper ion import"/>
    <property type="evidence" value="ECO:0007669"/>
    <property type="project" value="TreeGrafter"/>
</dbReference>
<keyword evidence="6 10" id="KW-1133">Transmembrane helix</keyword>
<dbReference type="CDD" id="cd06186">
    <property type="entry name" value="NOX_Duox_like_FAD_NADP"/>
    <property type="match status" value="1"/>
</dbReference>
<dbReference type="EC" id="1.16.1.9" evidence="2"/>
<evidence type="ECO:0000256" key="1">
    <source>
        <dbReference type="ARBA" id="ARBA00004651"/>
    </source>
</evidence>
<reference evidence="13 14" key="1">
    <citation type="journal article" date="2015" name="Plant Cell">
        <title>Oil accumulation by the oleaginous diatom Fistulifera solaris as revealed by the genome and transcriptome.</title>
        <authorList>
            <person name="Tanaka T."/>
            <person name="Maeda Y."/>
            <person name="Veluchamy A."/>
            <person name="Tanaka M."/>
            <person name="Abida H."/>
            <person name="Marechal E."/>
            <person name="Bowler C."/>
            <person name="Muto M."/>
            <person name="Sunaga Y."/>
            <person name="Tanaka M."/>
            <person name="Yoshino T."/>
            <person name="Taniguchi T."/>
            <person name="Fukuda Y."/>
            <person name="Nemoto M."/>
            <person name="Matsumoto M."/>
            <person name="Wong P.S."/>
            <person name="Aburatani S."/>
            <person name="Fujibuchi W."/>
        </authorList>
    </citation>
    <scope>NUCLEOTIDE SEQUENCE [LARGE SCALE GENOMIC DNA]</scope>
    <source>
        <strain evidence="13 14">JPCC DA0580</strain>
    </source>
</reference>
<evidence type="ECO:0000259" key="12">
    <source>
        <dbReference type="Pfam" id="PF08022"/>
    </source>
</evidence>
<dbReference type="GO" id="GO:0006879">
    <property type="term" value="P:intracellular iron ion homeostasis"/>
    <property type="evidence" value="ECO:0007669"/>
    <property type="project" value="TreeGrafter"/>
</dbReference>
<dbReference type="InterPro" id="IPR017938">
    <property type="entry name" value="Riboflavin_synthase-like_b-brl"/>
</dbReference>
<evidence type="ECO:0000256" key="6">
    <source>
        <dbReference type="ARBA" id="ARBA00022989"/>
    </source>
</evidence>
<protein>
    <recommendedName>
        <fullName evidence="2">ferric-chelate reductase (NADPH)</fullName>
        <ecNumber evidence="2">1.16.1.9</ecNumber>
    </recommendedName>
</protein>
<dbReference type="GO" id="GO:0005886">
    <property type="term" value="C:plasma membrane"/>
    <property type="evidence" value="ECO:0007669"/>
    <property type="project" value="UniProtKB-SubCell"/>
</dbReference>
<keyword evidence="7 10" id="KW-0472">Membrane</keyword>
<sequence>MIPSDNLYTEGVVNFMGWLGLAMLLLLWLTSRPWFRKHCYEMFSFLHLVTAASFILFSNLHDYNTIHFIQPAFAAWIAERLVRRISTVNVMIEKTPPPTTVEDGILGNGGILAVSICETSGRKDFPPLVRLTMTLPRSWNVCPGTAAFLYLKCPSISNWQLHPFSISTIDVESMTFSVHIKALGDWTNQFVRQLNQLVVKADLPLDDHQTGREEASETIQNATNQFGLCIEGPYCSDLGAQLDSDQKCLFIAGGVGLTGLSEVLYRRHGRGQATLLVWILRTIEEMDFLAKDLLDRLQPPRDTTQIMVYITRQDERYERRRRQTAKVDHTPLLLPGYVKSIDRTAAAKNSILTFPTIVEETSTNPDQKPMSLVSLLGVSLSFLLARMACCNRTVRDTETGRILHTCSAVTRASTSMTCSNSCQDDGFSCCTTPICFYCFRGLPVLFMFILAPLLPLLFAWVYPYCIQVTKWVRKAIRPHHVAPGFRSCTLIPLRMAGRSASAVEDTSENSVTYGDARNDSLRVIDHLCQRNAPAIMTNLNHTTVEFRKPKLSQIIQEFGASVGRNEDEDFAFRENSHVRRNAEEAAVFVCGSKALAESVLKEVEIYNSNDTSNDERSTSSHGASRSNRRVTLSVWTATGAY</sequence>
<name>A0A1Z5JEA5_FISSO</name>
<dbReference type="Pfam" id="PF01794">
    <property type="entry name" value="Ferric_reduct"/>
    <property type="match status" value="1"/>
</dbReference>
<feature type="transmembrane region" description="Helical" evidence="10">
    <location>
        <begin position="42"/>
        <end position="60"/>
    </location>
</feature>
<dbReference type="InterPro" id="IPR039261">
    <property type="entry name" value="FNR_nucleotide-bd"/>
</dbReference>
<feature type="compositionally biased region" description="Polar residues" evidence="9">
    <location>
        <begin position="619"/>
        <end position="628"/>
    </location>
</feature>
<accession>A0A1Z5JEA5</accession>
<evidence type="ECO:0000256" key="2">
    <source>
        <dbReference type="ARBA" id="ARBA00012668"/>
    </source>
</evidence>
<dbReference type="Pfam" id="PF08022">
    <property type="entry name" value="FAD_binding_8"/>
    <property type="match status" value="1"/>
</dbReference>
<feature type="region of interest" description="Disordered" evidence="9">
    <location>
        <begin position="609"/>
        <end position="628"/>
    </location>
</feature>
<dbReference type="PANTHER" id="PTHR32361:SF9">
    <property type="entry name" value="FERRIC REDUCTASE TRANSMEMBRANE COMPONENT 3-RELATED"/>
    <property type="match status" value="1"/>
</dbReference>
<feature type="domain" description="FAD-binding 8" evidence="12">
    <location>
        <begin position="128"/>
        <end position="235"/>
    </location>
</feature>
<dbReference type="InterPro" id="IPR013112">
    <property type="entry name" value="FAD-bd_8"/>
</dbReference>
<evidence type="ECO:0000256" key="5">
    <source>
        <dbReference type="ARBA" id="ARBA00022692"/>
    </source>
</evidence>
<dbReference type="GO" id="GO:0006826">
    <property type="term" value="P:iron ion transport"/>
    <property type="evidence" value="ECO:0007669"/>
    <property type="project" value="TreeGrafter"/>
</dbReference>
<comment type="caution">
    <text evidence="13">The sequence shown here is derived from an EMBL/GenBank/DDBJ whole genome shotgun (WGS) entry which is preliminary data.</text>
</comment>
<keyword evidence="14" id="KW-1185">Reference proteome</keyword>
<comment type="subcellular location">
    <subcellularLocation>
        <location evidence="1">Cell membrane</location>
        <topology evidence="1">Multi-pass membrane protein</topology>
    </subcellularLocation>
</comment>
<dbReference type="Proteomes" id="UP000198406">
    <property type="component" value="Unassembled WGS sequence"/>
</dbReference>